<evidence type="ECO:0000313" key="1">
    <source>
        <dbReference type="EMBL" id="QFU82216.1"/>
    </source>
</evidence>
<protein>
    <submittedName>
        <fullName evidence="1">Uncharacterized protein</fullName>
    </submittedName>
</protein>
<dbReference type="OrthoDB" id="205286at2157"/>
<dbReference type="AlphaFoldDB" id="A0A5P9P2F8"/>
<sequence length="218" mass="23744">MNLSRRQLLAAGACAGLGLGAGCTDVVRDTLDASPATVARAALEETGYSEHAVEEVVLERTVDRFGLERSIEVRNWNARYDRSLDLEVLGLGQLQTAVFAVLATPQVSILGRTLNPVGDYSTDELVALIQERYDELQNVEYADEESVSVLGTDTTLARYRGQARLAPAATTLDIYVQVTEAVEHGNDFVVCVAVYPQLQGYELESPSVRTMLADLEHP</sequence>
<dbReference type="RefSeq" id="WP_152940037.1">
    <property type="nucleotide sequence ID" value="NZ_CP045488.1"/>
</dbReference>
<gene>
    <name evidence="1" type="ORF">GCU68_06570</name>
</gene>
<name>A0A5P9P2F8_9EURY</name>
<dbReference type="EMBL" id="CP045488">
    <property type="protein sequence ID" value="QFU82216.1"/>
    <property type="molecule type" value="Genomic_DNA"/>
</dbReference>
<dbReference type="PROSITE" id="PS51318">
    <property type="entry name" value="TAT"/>
    <property type="match status" value="1"/>
</dbReference>
<dbReference type="GeneID" id="42300696"/>
<reference evidence="1 2" key="1">
    <citation type="journal article" date="2007" name="Int. J. Syst. Evol. Microbiol.">
        <title>Natronorubrum sulfidifaciens sp. nov., an extremely haloalkaliphilic archaeon isolated from Aiding salt lake in Xin-Jiang, China.</title>
        <authorList>
            <person name="Cui H.L."/>
            <person name="Tohty D."/>
            <person name="Liu H.C."/>
            <person name="Liu S.J."/>
            <person name="Oren A."/>
            <person name="Zhou P.J."/>
        </authorList>
    </citation>
    <scope>NUCLEOTIDE SEQUENCE [LARGE SCALE GENOMIC DNA]</scope>
    <source>
        <strain evidence="1 2">7-3</strain>
    </source>
</reference>
<organism evidence="1 2">
    <name type="scientific">Natronorubrum aibiense</name>
    <dbReference type="NCBI Taxonomy" id="348826"/>
    <lineage>
        <taxon>Archaea</taxon>
        <taxon>Methanobacteriati</taxon>
        <taxon>Methanobacteriota</taxon>
        <taxon>Stenosarchaea group</taxon>
        <taxon>Halobacteria</taxon>
        <taxon>Halobacteriales</taxon>
        <taxon>Natrialbaceae</taxon>
        <taxon>Natronorubrum</taxon>
    </lineage>
</organism>
<evidence type="ECO:0000313" key="2">
    <source>
        <dbReference type="Proteomes" id="UP000326170"/>
    </source>
</evidence>
<dbReference type="Pfam" id="PF20127">
    <property type="entry name" value="DUF6517"/>
    <property type="match status" value="1"/>
</dbReference>
<accession>A0A5P9P2F8</accession>
<dbReference type="InterPro" id="IPR045396">
    <property type="entry name" value="DUF6517"/>
</dbReference>
<proteinExistence type="predicted"/>
<dbReference type="PROSITE" id="PS51257">
    <property type="entry name" value="PROKAR_LIPOPROTEIN"/>
    <property type="match status" value="1"/>
</dbReference>
<dbReference type="KEGG" id="nas:GCU68_06570"/>
<dbReference type="Proteomes" id="UP000326170">
    <property type="component" value="Chromosome"/>
</dbReference>
<keyword evidence="2" id="KW-1185">Reference proteome</keyword>
<dbReference type="InterPro" id="IPR006311">
    <property type="entry name" value="TAT_signal"/>
</dbReference>